<dbReference type="PROSITE" id="PS00518">
    <property type="entry name" value="ZF_RING_1"/>
    <property type="match status" value="1"/>
</dbReference>
<evidence type="ECO:0000256" key="12">
    <source>
        <dbReference type="ARBA" id="ARBA00023242"/>
    </source>
</evidence>
<protein>
    <recommendedName>
        <fullName evidence="14">E3 ubiquitin protein ligase</fullName>
        <ecNumber evidence="14">2.3.2.27</ecNumber>
    </recommendedName>
</protein>
<dbReference type="AlphaFoldDB" id="T1J6Z3"/>
<evidence type="ECO:0000256" key="13">
    <source>
        <dbReference type="PROSITE-ProRule" id="PRU00175"/>
    </source>
</evidence>
<dbReference type="InterPro" id="IPR016024">
    <property type="entry name" value="ARM-type_fold"/>
</dbReference>
<dbReference type="InterPro" id="IPR017907">
    <property type="entry name" value="Znf_RING_CS"/>
</dbReference>
<comment type="subcellular location">
    <subcellularLocation>
        <location evidence="2 14">Nucleus</location>
    </subcellularLocation>
</comment>
<dbReference type="InterPro" id="IPR013956">
    <property type="entry name" value="E3_ubiquit_lig_Bre1"/>
</dbReference>
<feature type="coiled-coil region" evidence="15">
    <location>
        <begin position="379"/>
        <end position="469"/>
    </location>
</feature>
<evidence type="ECO:0000256" key="6">
    <source>
        <dbReference type="ARBA" id="ARBA00022723"/>
    </source>
</evidence>
<feature type="coiled-coil region" evidence="15">
    <location>
        <begin position="54"/>
        <end position="109"/>
    </location>
</feature>
<feature type="region of interest" description="Disordered" evidence="16">
    <location>
        <begin position="836"/>
        <end position="859"/>
    </location>
</feature>
<feature type="region of interest" description="Disordered" evidence="16">
    <location>
        <begin position="206"/>
        <end position="226"/>
    </location>
</feature>
<dbReference type="eggNOG" id="KOG0978">
    <property type="taxonomic scope" value="Eukaryota"/>
</dbReference>
<reference evidence="18" key="2">
    <citation type="submission" date="2015-02" db="UniProtKB">
        <authorList>
            <consortium name="EnsemblMetazoa"/>
        </authorList>
    </citation>
    <scope>IDENTIFICATION</scope>
</reference>
<evidence type="ECO:0000313" key="18">
    <source>
        <dbReference type="EnsemblMetazoa" id="SMAR009422-PA"/>
    </source>
</evidence>
<feature type="region of interest" description="Disordered" evidence="16">
    <location>
        <begin position="738"/>
        <end position="766"/>
    </location>
</feature>
<accession>T1J6Z3</accession>
<dbReference type="EMBL" id="JH431898">
    <property type="status" value="NOT_ANNOTATED_CDS"/>
    <property type="molecule type" value="Genomic_DNA"/>
</dbReference>
<dbReference type="EC" id="2.3.2.27" evidence="14"/>
<dbReference type="SUPFAM" id="SSF48371">
    <property type="entry name" value="ARM repeat"/>
    <property type="match status" value="1"/>
</dbReference>
<dbReference type="InterPro" id="IPR011989">
    <property type="entry name" value="ARM-like"/>
</dbReference>
<evidence type="ECO:0000313" key="19">
    <source>
        <dbReference type="Proteomes" id="UP000014500"/>
    </source>
</evidence>
<evidence type="ECO:0000256" key="5">
    <source>
        <dbReference type="ARBA" id="ARBA00022679"/>
    </source>
</evidence>
<keyword evidence="7 13" id="KW-0863">Zinc-finger</keyword>
<reference evidence="19" key="1">
    <citation type="submission" date="2011-05" db="EMBL/GenBank/DDBJ databases">
        <authorList>
            <person name="Richards S.R."/>
            <person name="Qu J."/>
            <person name="Jiang H."/>
            <person name="Jhangiani S.N."/>
            <person name="Agravi P."/>
            <person name="Goodspeed R."/>
            <person name="Gross S."/>
            <person name="Mandapat C."/>
            <person name="Jackson L."/>
            <person name="Mathew T."/>
            <person name="Pu L."/>
            <person name="Thornton R."/>
            <person name="Saada N."/>
            <person name="Wilczek-Boney K.B."/>
            <person name="Lee S."/>
            <person name="Kovar C."/>
            <person name="Wu Y."/>
            <person name="Scherer S.E."/>
            <person name="Worley K.C."/>
            <person name="Muzny D.M."/>
            <person name="Gibbs R."/>
        </authorList>
    </citation>
    <scope>NUCLEOTIDE SEQUENCE</scope>
    <source>
        <strain evidence="19">Brora</strain>
    </source>
</reference>
<feature type="domain" description="RING-type" evidence="17">
    <location>
        <begin position="527"/>
        <end position="566"/>
    </location>
</feature>
<proteinExistence type="inferred from homology"/>
<evidence type="ECO:0000256" key="4">
    <source>
        <dbReference type="ARBA" id="ARBA00005555"/>
    </source>
</evidence>
<dbReference type="GO" id="GO:0033503">
    <property type="term" value="C:HULC complex"/>
    <property type="evidence" value="ECO:0007669"/>
    <property type="project" value="TreeGrafter"/>
</dbReference>
<dbReference type="PANTHER" id="PTHR23163:SF0">
    <property type="entry name" value="E3 UBIQUITIN-PROTEIN LIGASE BRE1"/>
    <property type="match status" value="1"/>
</dbReference>
<keyword evidence="19" id="KW-1185">Reference proteome</keyword>
<keyword evidence="9 14" id="KW-0862">Zinc</keyword>
<dbReference type="PANTHER" id="PTHR23163">
    <property type="entry name" value="RING FINGER PROTEIN-RELATED"/>
    <property type="match status" value="1"/>
</dbReference>
<dbReference type="PROSITE" id="PS50089">
    <property type="entry name" value="ZF_RING_2"/>
    <property type="match status" value="1"/>
</dbReference>
<keyword evidence="10 14" id="KW-0156">Chromatin regulator</keyword>
<dbReference type="UniPathway" id="UPA00143"/>
<dbReference type="STRING" id="126957.T1J6Z3"/>
<keyword evidence="5 14" id="KW-0808">Transferase</keyword>
<evidence type="ECO:0000256" key="3">
    <source>
        <dbReference type="ARBA" id="ARBA00004906"/>
    </source>
</evidence>
<dbReference type="FunFam" id="3.30.40.10:FF:000040">
    <property type="entry name" value="E3 ubiquitin protein ligase"/>
    <property type="match status" value="1"/>
</dbReference>
<evidence type="ECO:0000256" key="15">
    <source>
        <dbReference type="SAM" id="Coils"/>
    </source>
</evidence>
<dbReference type="PhylomeDB" id="T1J6Z3"/>
<dbReference type="GO" id="GO:0008270">
    <property type="term" value="F:zinc ion binding"/>
    <property type="evidence" value="ECO:0007669"/>
    <property type="project" value="UniProtKB-KW"/>
</dbReference>
<dbReference type="Gene3D" id="1.25.10.10">
    <property type="entry name" value="Leucine-rich Repeat Variant"/>
    <property type="match status" value="1"/>
</dbReference>
<name>T1J6Z3_STRMM</name>
<keyword evidence="6 14" id="KW-0479">Metal-binding</keyword>
<dbReference type="InterPro" id="IPR013083">
    <property type="entry name" value="Znf_RING/FYVE/PHD"/>
</dbReference>
<dbReference type="CDD" id="cd16705">
    <property type="entry name" value="RING-HC_dBre1-like"/>
    <property type="match status" value="1"/>
</dbReference>
<dbReference type="SUPFAM" id="SSF57850">
    <property type="entry name" value="RING/U-box"/>
    <property type="match status" value="1"/>
</dbReference>
<dbReference type="GO" id="GO:0005634">
    <property type="term" value="C:nucleus"/>
    <property type="evidence" value="ECO:0007669"/>
    <property type="project" value="UniProtKB-SubCell"/>
</dbReference>
<feature type="compositionally biased region" description="Low complexity" evidence="16">
    <location>
        <begin position="743"/>
        <end position="752"/>
    </location>
</feature>
<dbReference type="Pfam" id="PF00097">
    <property type="entry name" value="zf-C3HC4"/>
    <property type="match status" value="1"/>
</dbReference>
<evidence type="ECO:0000256" key="11">
    <source>
        <dbReference type="ARBA" id="ARBA00023054"/>
    </source>
</evidence>
<keyword evidence="12 14" id="KW-0539">Nucleus</keyword>
<dbReference type="GO" id="GO:0061630">
    <property type="term" value="F:ubiquitin protein ligase activity"/>
    <property type="evidence" value="ECO:0007669"/>
    <property type="project" value="UniProtKB-EC"/>
</dbReference>
<keyword evidence="11 14" id="KW-0175">Coiled coil</keyword>
<dbReference type="InterPro" id="IPR001841">
    <property type="entry name" value="Znf_RING"/>
</dbReference>
<dbReference type="GO" id="GO:0006325">
    <property type="term" value="P:chromatin organization"/>
    <property type="evidence" value="ECO:0007669"/>
    <property type="project" value="UniProtKB-KW"/>
</dbReference>
<organism evidence="18 19">
    <name type="scientific">Strigamia maritima</name>
    <name type="common">European centipede</name>
    <name type="synonym">Geophilus maritimus</name>
    <dbReference type="NCBI Taxonomy" id="126957"/>
    <lineage>
        <taxon>Eukaryota</taxon>
        <taxon>Metazoa</taxon>
        <taxon>Ecdysozoa</taxon>
        <taxon>Arthropoda</taxon>
        <taxon>Myriapoda</taxon>
        <taxon>Chilopoda</taxon>
        <taxon>Pleurostigmophora</taxon>
        <taxon>Geophilomorpha</taxon>
        <taxon>Linotaeniidae</taxon>
        <taxon>Strigamia</taxon>
    </lineage>
</organism>
<feature type="coiled-coil region" evidence="15">
    <location>
        <begin position="135"/>
        <end position="169"/>
    </location>
</feature>
<dbReference type="HOGENOM" id="CLU_264226_0_0_1"/>
<dbReference type="EnsemblMetazoa" id="SMAR009422-RA">
    <property type="protein sequence ID" value="SMAR009422-PA"/>
    <property type="gene ID" value="SMAR009422"/>
</dbReference>
<feature type="region of interest" description="Disordered" evidence="16">
    <location>
        <begin position="906"/>
        <end position="938"/>
    </location>
</feature>
<evidence type="ECO:0000259" key="17">
    <source>
        <dbReference type="PROSITE" id="PS50089"/>
    </source>
</evidence>
<dbReference type="Proteomes" id="UP000014500">
    <property type="component" value="Unassembled WGS sequence"/>
</dbReference>
<comment type="pathway">
    <text evidence="3 14">Protein modification; protein ubiquitination.</text>
</comment>
<evidence type="ECO:0000256" key="7">
    <source>
        <dbReference type="ARBA" id="ARBA00022771"/>
    </source>
</evidence>
<dbReference type="SMART" id="SM00184">
    <property type="entry name" value="RING"/>
    <property type="match status" value="1"/>
</dbReference>
<evidence type="ECO:0000256" key="16">
    <source>
        <dbReference type="SAM" id="MobiDB-lite"/>
    </source>
</evidence>
<evidence type="ECO:0000256" key="9">
    <source>
        <dbReference type="ARBA" id="ARBA00022833"/>
    </source>
</evidence>
<evidence type="ECO:0000256" key="10">
    <source>
        <dbReference type="ARBA" id="ARBA00022853"/>
    </source>
</evidence>
<sequence length="1268" mass="145922">MLILKGENNERDEPLPSLDDAVRKVNVELQIENRNLQTLVTTLHERHHVMSLDVAELQDKLQAIETTNAELKNRVEDLEYDMTKTRQREEKLDRNLIEALEKLKSYQTTVTNSEEVKCHVDHVSGLTQSKVDDLQRELEEQREMSNCRLAELEKLHHDHKESLKNVERLKMDLKSDTPSHRAVSSEEVKEELVPVVAAAASKEEEVLKKERDEDQEIEKEREKGKSDTDIIRELKAQLKKSQEAQREMKLLLDMYKGVAKEQRDKVQLMAAEKKSRMELEELRQQMKKLQENERKERKKLADEDAQRKIKQLEETIHQLQKSVASQKQEEEALLNEMEVTGQAFEDMQEQNIRLIQQLREKDDANFKLMSERIKSNQIHKLLREEKDMLVEQVATLQREVEAQNQVVRKLEEKERLLQNNLSTVEKELSLRQQAMEMHKRKAIESAQSAADLKLHLEKYHSQLKEAQTTVADKTSSLEQESFKTRRLQEEIVGLRKKVERAKKFELATTADEVLMEEIREYKEQLTCPSCKVKRKDAVLTKCFHVFCFDCLKTRYETRQRKCPKCNAAFGANDFHRLYLSFFYSSKFFNMIYFDGSPFAFSLMECRASNRIQSVMNSQDDGAVALTNMSNEDVNQFDTPPIKVKYINTKFVFKSNKTVVVDLNQSEQLRLLEPNKSKTIISSHENLFNKDRSTTSVITEGDTYITKRRAKRLLSEQNLHGTEHPAVLMHSEYFQDTNSKISKDSPISSSILDIKPRSGRRRWRRESIEPVQLTPESMKPKPSDNIVTPTPVYFTSLSRRKEIVSDLQDKWKNKICESESSQVLLKSSDQQKSLALLRRSKSGQVTGSRKETASLPKSANLRKKPIRGFRDLEQAPANVFGFPVQAGPRPVADEVKIGINTKLSGSFRKQWSKPNPEPEFRGQEPSDVESASEVDTKRSNCSVETTTTVYNASGRAKNEFLMVDNSTLATEDILDSFHTHRISNSKVLNSIPYADVSSRKKLDEKNTSLSTNPIIYMSEMFKTECLHDCGPWKTRNKKLAWPQEVLEEALRTLTDNPSHAKSAAIQTIGRLAAFYPEVAESEQLALVRGLTREINDPRPYVARLALVCLMLLYSRLRFNMIQCLMETFNVLLTVLTTAKCDMLKRDIISALNHLPDLVVPQQAIQVLLTLVQRYSEQIVQQTVSRCILSILERKGSAIVLHAPPTLTELVLVAATHFCVDLDPIVNSNGLKVIHTLQEHPTFDIVFKNHISAETVRMVMSFMKILKKEI</sequence>
<evidence type="ECO:0000256" key="14">
    <source>
        <dbReference type="RuleBase" id="RU365038"/>
    </source>
</evidence>
<keyword evidence="8 14" id="KW-0833">Ubl conjugation pathway</keyword>
<comment type="similarity">
    <text evidence="4 14">Belongs to the BRE1 family.</text>
</comment>
<evidence type="ECO:0000256" key="2">
    <source>
        <dbReference type="ARBA" id="ARBA00004123"/>
    </source>
</evidence>
<evidence type="ECO:0000256" key="1">
    <source>
        <dbReference type="ARBA" id="ARBA00000900"/>
    </source>
</evidence>
<evidence type="ECO:0000256" key="8">
    <source>
        <dbReference type="ARBA" id="ARBA00022786"/>
    </source>
</evidence>
<dbReference type="InterPro" id="IPR018957">
    <property type="entry name" value="Znf_C3HC4_RING-type"/>
</dbReference>
<comment type="catalytic activity">
    <reaction evidence="1 14">
        <text>S-ubiquitinyl-[E2 ubiquitin-conjugating enzyme]-L-cysteine + [acceptor protein]-L-lysine = [E2 ubiquitin-conjugating enzyme]-L-cysteine + N(6)-ubiquitinyl-[acceptor protein]-L-lysine.</text>
        <dbReference type="EC" id="2.3.2.27"/>
    </reaction>
</comment>
<dbReference type="GO" id="GO:0016567">
    <property type="term" value="P:protein ubiquitination"/>
    <property type="evidence" value="ECO:0007669"/>
    <property type="project" value="UniProtKB-UniRule"/>
</dbReference>
<dbReference type="Gene3D" id="3.30.40.10">
    <property type="entry name" value="Zinc/RING finger domain, C3HC4 (zinc finger)"/>
    <property type="match status" value="1"/>
</dbReference>